<reference evidence="6 7" key="1">
    <citation type="submission" date="2023-03" db="EMBL/GenBank/DDBJ databases">
        <title>High-quality genome of Scylla paramamosain provides insights in environmental adaptation.</title>
        <authorList>
            <person name="Zhang L."/>
        </authorList>
    </citation>
    <scope>NUCLEOTIDE SEQUENCE [LARGE SCALE GENOMIC DNA]</scope>
    <source>
        <strain evidence="6">LZ_2023a</strain>
        <tissue evidence="6">Muscle</tissue>
    </source>
</reference>
<dbReference type="GO" id="GO:0046872">
    <property type="term" value="F:metal ion binding"/>
    <property type="evidence" value="ECO:0007669"/>
    <property type="project" value="UniProtKB-KW"/>
</dbReference>
<proteinExistence type="predicted"/>
<evidence type="ECO:0000256" key="4">
    <source>
        <dbReference type="SAM" id="Phobius"/>
    </source>
</evidence>
<keyword evidence="7" id="KW-1185">Reference proteome</keyword>
<dbReference type="PANTHER" id="PTHR43270:SF4">
    <property type="entry name" value="CARNOSINE DIPEPTIDASE 2, ISOFORM A"/>
    <property type="match status" value="1"/>
</dbReference>
<dbReference type="SUPFAM" id="SSF57625">
    <property type="entry name" value="Invertebrate chitin-binding proteins"/>
    <property type="match status" value="1"/>
</dbReference>
<dbReference type="InterPro" id="IPR002557">
    <property type="entry name" value="Chitin-bd_dom"/>
</dbReference>
<dbReference type="PROSITE" id="PS00759">
    <property type="entry name" value="ARGE_DAPE_CPG2_2"/>
    <property type="match status" value="1"/>
</dbReference>
<dbReference type="PROSITE" id="PS50940">
    <property type="entry name" value="CHIT_BIND_II"/>
    <property type="match status" value="1"/>
</dbReference>
<dbReference type="AlphaFoldDB" id="A0AAW0UEY8"/>
<dbReference type="Proteomes" id="UP001487740">
    <property type="component" value="Unassembled WGS sequence"/>
</dbReference>
<evidence type="ECO:0000259" key="5">
    <source>
        <dbReference type="PROSITE" id="PS50940"/>
    </source>
</evidence>
<keyword evidence="3" id="KW-0378">Hydrolase</keyword>
<name>A0AAW0UEY8_SCYPA</name>
<evidence type="ECO:0000313" key="6">
    <source>
        <dbReference type="EMBL" id="KAK8398210.1"/>
    </source>
</evidence>
<feature type="transmembrane region" description="Helical" evidence="4">
    <location>
        <begin position="592"/>
        <end position="612"/>
    </location>
</feature>
<protein>
    <recommendedName>
        <fullName evidence="5">Chitin-binding type-2 domain-containing protein</fullName>
    </recommendedName>
</protein>
<dbReference type="Gene3D" id="3.30.70.360">
    <property type="match status" value="1"/>
</dbReference>
<dbReference type="GO" id="GO:0006508">
    <property type="term" value="P:proteolysis"/>
    <property type="evidence" value="ECO:0007669"/>
    <property type="project" value="UniProtKB-KW"/>
</dbReference>
<dbReference type="Pfam" id="PF01546">
    <property type="entry name" value="Peptidase_M20"/>
    <property type="match status" value="1"/>
</dbReference>
<sequence length="616" mass="67901">MSFLPQHPSACHSPLLPRLSPVRSPTTPGVKACEVGSYGGPREQIMNATMPFTVMRLKDTHSSDPEINTALTVEMEASSVLRLVVVVAAMAAGASGRMAGRLPGGFGVLSSPFDCNNRAFGYYADIDNGCRAFHVCLPVYSEEGQLEEVAHFTFMCGQNAVFSQDSLTCAHPSESLPCSEAAAHYEVSNANFGIIPEENQEFSEQPRRPPLPLLFLFGTATMAPPENLVKVFKYVDNNKARFIDVLREAVAIKSVSAWPEKRGEIVRQMEWAKAKLEALGATCALHDIGMQTCPDGKKIPLPPVLLGQLGTDPKEENSLKEDGWDTEPFVLIEKDDKLYGRGSTDDKGPVIGWIHAIEAFQKNGLDVPVNVKFVFEGMEESGSEGLEELLKAQKDKFLAGTDFVCISDNYWLGKNKPCITYGLRGICYFCIEVECCHKDLHSGVFGGTIHEGMADLIYLMNTLLDNKGNILIPGLMDDVAPLTSEEEKLYADIDFDVEDYCKDLGHDRLIHHQDKMKTLMARWRNPSLSLHGIEGAFSEPGAKTVIPRKVIGKFSIRIVPNQTPEAVSKVTIDYLNKQWEKRGSPNKMKVRLILSVLSNVILSLSLLIMKICGLAF</sequence>
<dbReference type="EMBL" id="JARAKH010000012">
    <property type="protein sequence ID" value="KAK8398210.1"/>
    <property type="molecule type" value="Genomic_DNA"/>
</dbReference>
<dbReference type="Pfam" id="PF01607">
    <property type="entry name" value="CBM_14"/>
    <property type="match status" value="1"/>
</dbReference>
<accession>A0AAW0UEY8</accession>
<keyword evidence="4" id="KW-0472">Membrane</keyword>
<dbReference type="Gene3D" id="3.40.630.10">
    <property type="entry name" value="Zn peptidases"/>
    <property type="match status" value="1"/>
</dbReference>
<dbReference type="InterPro" id="IPR001261">
    <property type="entry name" value="ArgE/DapE_CS"/>
</dbReference>
<organism evidence="6 7">
    <name type="scientific">Scylla paramamosain</name>
    <name type="common">Mud crab</name>
    <dbReference type="NCBI Taxonomy" id="85552"/>
    <lineage>
        <taxon>Eukaryota</taxon>
        <taxon>Metazoa</taxon>
        <taxon>Ecdysozoa</taxon>
        <taxon>Arthropoda</taxon>
        <taxon>Crustacea</taxon>
        <taxon>Multicrustacea</taxon>
        <taxon>Malacostraca</taxon>
        <taxon>Eumalacostraca</taxon>
        <taxon>Eucarida</taxon>
        <taxon>Decapoda</taxon>
        <taxon>Pleocyemata</taxon>
        <taxon>Brachyura</taxon>
        <taxon>Eubrachyura</taxon>
        <taxon>Portunoidea</taxon>
        <taxon>Portunidae</taxon>
        <taxon>Portuninae</taxon>
        <taxon>Scylla</taxon>
    </lineage>
</organism>
<evidence type="ECO:0000256" key="1">
    <source>
        <dbReference type="ARBA" id="ARBA00022670"/>
    </source>
</evidence>
<dbReference type="InterPro" id="IPR051458">
    <property type="entry name" value="Cyt/Met_Dipeptidase"/>
</dbReference>
<dbReference type="InterPro" id="IPR002933">
    <property type="entry name" value="Peptidase_M20"/>
</dbReference>
<keyword evidence="4" id="KW-0812">Transmembrane</keyword>
<dbReference type="SUPFAM" id="SSF53187">
    <property type="entry name" value="Zn-dependent exopeptidases"/>
    <property type="match status" value="1"/>
</dbReference>
<evidence type="ECO:0000313" key="7">
    <source>
        <dbReference type="Proteomes" id="UP001487740"/>
    </source>
</evidence>
<evidence type="ECO:0000256" key="2">
    <source>
        <dbReference type="ARBA" id="ARBA00022723"/>
    </source>
</evidence>
<evidence type="ECO:0000256" key="3">
    <source>
        <dbReference type="ARBA" id="ARBA00022801"/>
    </source>
</evidence>
<comment type="caution">
    <text evidence="6">The sequence shown here is derived from an EMBL/GenBank/DDBJ whole genome shotgun (WGS) entry which is preliminary data.</text>
</comment>
<feature type="domain" description="Chitin-binding type-2" evidence="5">
    <location>
        <begin position="112"/>
        <end position="180"/>
    </location>
</feature>
<dbReference type="GO" id="GO:0008233">
    <property type="term" value="F:peptidase activity"/>
    <property type="evidence" value="ECO:0007669"/>
    <property type="project" value="UniProtKB-KW"/>
</dbReference>
<gene>
    <name evidence="6" type="ORF">O3P69_003847</name>
</gene>
<keyword evidence="2" id="KW-0479">Metal-binding</keyword>
<keyword evidence="4" id="KW-1133">Transmembrane helix</keyword>
<keyword evidence="1" id="KW-0645">Protease</keyword>
<dbReference type="PANTHER" id="PTHR43270">
    <property type="entry name" value="BETA-ALA-HIS DIPEPTIDASE"/>
    <property type="match status" value="1"/>
</dbReference>
<dbReference type="GO" id="GO:0008061">
    <property type="term" value="F:chitin binding"/>
    <property type="evidence" value="ECO:0007669"/>
    <property type="project" value="InterPro"/>
</dbReference>
<dbReference type="InterPro" id="IPR036508">
    <property type="entry name" value="Chitin-bd_dom_sf"/>
</dbReference>
<dbReference type="GO" id="GO:0005576">
    <property type="term" value="C:extracellular region"/>
    <property type="evidence" value="ECO:0007669"/>
    <property type="project" value="InterPro"/>
</dbReference>